<dbReference type="OrthoDB" id="2593559at2759"/>
<reference evidence="3 4" key="1">
    <citation type="journal article" date="2018" name="Evol. Lett.">
        <title>Horizontal gene cluster transfer increased hallucinogenic mushroom diversity.</title>
        <authorList>
            <person name="Reynolds H.T."/>
            <person name="Vijayakumar V."/>
            <person name="Gluck-Thaler E."/>
            <person name="Korotkin H.B."/>
            <person name="Matheny P.B."/>
            <person name="Slot J.C."/>
        </authorList>
    </citation>
    <scope>NUCLEOTIDE SEQUENCE [LARGE SCALE GENOMIC DNA]</scope>
    <source>
        <strain evidence="3 4">2629</strain>
    </source>
</reference>
<dbReference type="InParanoid" id="A0A409WAT4"/>
<organism evidence="3 4">
    <name type="scientific">Panaeolus cyanescens</name>
    <dbReference type="NCBI Taxonomy" id="181874"/>
    <lineage>
        <taxon>Eukaryota</taxon>
        <taxon>Fungi</taxon>
        <taxon>Dikarya</taxon>
        <taxon>Basidiomycota</taxon>
        <taxon>Agaricomycotina</taxon>
        <taxon>Agaricomycetes</taxon>
        <taxon>Agaricomycetidae</taxon>
        <taxon>Agaricales</taxon>
        <taxon>Agaricineae</taxon>
        <taxon>Galeropsidaceae</taxon>
        <taxon>Panaeolus</taxon>
    </lineage>
</organism>
<feature type="compositionally biased region" description="Low complexity" evidence="1">
    <location>
        <begin position="311"/>
        <end position="330"/>
    </location>
</feature>
<feature type="compositionally biased region" description="Basic and acidic residues" evidence="1">
    <location>
        <begin position="293"/>
        <end position="309"/>
    </location>
</feature>
<dbReference type="AlphaFoldDB" id="A0A409WAT4"/>
<name>A0A409WAT4_9AGAR</name>
<feature type="compositionally biased region" description="Acidic residues" evidence="1">
    <location>
        <begin position="173"/>
        <end position="184"/>
    </location>
</feature>
<dbReference type="InterPro" id="IPR055754">
    <property type="entry name" value="DUF7330"/>
</dbReference>
<feature type="domain" description="DUF7330" evidence="2">
    <location>
        <begin position="89"/>
        <end position="292"/>
    </location>
</feature>
<feature type="region of interest" description="Disordered" evidence="1">
    <location>
        <begin position="293"/>
        <end position="333"/>
    </location>
</feature>
<comment type="caution">
    <text evidence="3">The sequence shown here is derived from an EMBL/GenBank/DDBJ whole genome shotgun (WGS) entry which is preliminary data.</text>
</comment>
<evidence type="ECO:0000256" key="1">
    <source>
        <dbReference type="SAM" id="MobiDB-lite"/>
    </source>
</evidence>
<protein>
    <recommendedName>
        <fullName evidence="2">DUF7330 domain-containing protein</fullName>
    </recommendedName>
</protein>
<dbReference type="Proteomes" id="UP000284842">
    <property type="component" value="Unassembled WGS sequence"/>
</dbReference>
<accession>A0A409WAT4</accession>
<keyword evidence="4" id="KW-1185">Reference proteome</keyword>
<proteinExistence type="predicted"/>
<evidence type="ECO:0000259" key="2">
    <source>
        <dbReference type="Pfam" id="PF24016"/>
    </source>
</evidence>
<dbReference type="STRING" id="181874.A0A409WAT4"/>
<feature type="region of interest" description="Disordered" evidence="1">
    <location>
        <begin position="164"/>
        <end position="188"/>
    </location>
</feature>
<dbReference type="Pfam" id="PF24016">
    <property type="entry name" value="DUF7330"/>
    <property type="match status" value="1"/>
</dbReference>
<dbReference type="EMBL" id="NHTK01005657">
    <property type="protein sequence ID" value="PPQ75598.1"/>
    <property type="molecule type" value="Genomic_DNA"/>
</dbReference>
<gene>
    <name evidence="3" type="ORF">CVT24_010908</name>
</gene>
<feature type="compositionally biased region" description="Low complexity" evidence="1">
    <location>
        <begin position="60"/>
        <end position="75"/>
    </location>
</feature>
<evidence type="ECO:0000313" key="3">
    <source>
        <dbReference type="EMBL" id="PPQ75598.1"/>
    </source>
</evidence>
<evidence type="ECO:0000313" key="4">
    <source>
        <dbReference type="Proteomes" id="UP000284842"/>
    </source>
</evidence>
<feature type="region of interest" description="Disordered" evidence="1">
    <location>
        <begin position="60"/>
        <end position="81"/>
    </location>
</feature>
<sequence length="433" mass="46903">MIIVDDKQVEALEARRLAEEQEQEPPPTYASLHHGGVVLEQAPPPPISVRSAAALTVSSSPTLNSNASSPSISSPDGANANGRNIKRVNHLAITRTHASIKESVLVDPSLFVPVFLRPPLLPGETEESRRNLRIEAVHGNVWADIRVVGVGFGEGDRMFRGLGGSSNSTVVGDADDEEDDDDGSETVIGAPVKRERKGKRVFMQLKSTHGGIQAKIHGPPNRHPVVLHASATHGDIKLYLPRSFHGPVIIAHKHGLVRFSDALAQELTTFGEVDGIRRCFLGDFSVWAKQVEKQKQRNKEKEKEDKAKDNPSSNAGSGSSSTPSSPVSPSFKDPATLFGFSKDKSNKVHKKRSMPTTSVAEWANNRSSGESNGRSMLEEVAEQSGLGAESGWTGDELLVEVRHANVKLQFCDDAAQTPVKSRPTTFLNRIFGF</sequence>